<sequence>MGSLDGRVAFITGVARGQGRSHALKLAEAGADIVGLDVCEDATSPRYSLATEDDLDETGRLIEKLGRRAVLRKADVRNLEQVSAVVAEGVAELGRLDVVVANAGICSIGSTAELTEEAFLEVIDINLSGVWRTVKASVPHLQAGGRGGSIILTSSVASVIPPPNIAHYSAAKAGVNSLMASFALEFGPELIRVNSVLPTNVDTPMIDNEFVRKLFMPHQEDPTREDAASADSAYVQLHAMPVPWVESDDISEAVLFLASDASRYITGVPFPVDAGYHIKKAH</sequence>
<evidence type="ECO:0000313" key="4">
    <source>
        <dbReference type="EMBL" id="REK72911.1"/>
    </source>
</evidence>
<keyword evidence="2" id="KW-0560">Oxidoreductase</keyword>
<proteinExistence type="inferred from homology"/>
<dbReference type="PRINTS" id="PR00080">
    <property type="entry name" value="SDRFAMILY"/>
</dbReference>
<dbReference type="SUPFAM" id="SSF51735">
    <property type="entry name" value="NAD(P)-binding Rossmann-fold domains"/>
    <property type="match status" value="1"/>
</dbReference>
<dbReference type="FunFam" id="3.40.50.720:FF:000084">
    <property type="entry name" value="Short-chain dehydrogenase reductase"/>
    <property type="match status" value="1"/>
</dbReference>
<dbReference type="InterPro" id="IPR002347">
    <property type="entry name" value="SDR_fam"/>
</dbReference>
<evidence type="ECO:0000256" key="1">
    <source>
        <dbReference type="ARBA" id="ARBA00006484"/>
    </source>
</evidence>
<dbReference type="GO" id="GO:0016491">
    <property type="term" value="F:oxidoreductase activity"/>
    <property type="evidence" value="ECO:0007669"/>
    <property type="project" value="UniProtKB-KW"/>
</dbReference>
<comment type="similarity">
    <text evidence="1">Belongs to the short-chain dehydrogenases/reductases (SDR) family.</text>
</comment>
<keyword evidence="5" id="KW-1185">Reference proteome</keyword>
<dbReference type="EMBL" id="QUBR01000001">
    <property type="protein sequence ID" value="REK72911.1"/>
    <property type="molecule type" value="Genomic_DNA"/>
</dbReference>
<dbReference type="AlphaFoldDB" id="A0A371PAH8"/>
<dbReference type="Proteomes" id="UP000265581">
    <property type="component" value="Unassembled WGS sequence"/>
</dbReference>
<dbReference type="NCBIfam" id="TIGR03971">
    <property type="entry name" value="SDR_subfam_1"/>
    <property type="match status" value="1"/>
</dbReference>
<organism evidence="4 5">
    <name type="scientific">Aeromicrobium endophyticum</name>
    <dbReference type="NCBI Taxonomy" id="2292704"/>
    <lineage>
        <taxon>Bacteria</taxon>
        <taxon>Bacillati</taxon>
        <taxon>Actinomycetota</taxon>
        <taxon>Actinomycetes</taxon>
        <taxon>Propionibacteriales</taxon>
        <taxon>Nocardioidaceae</taxon>
        <taxon>Aeromicrobium</taxon>
    </lineage>
</organism>
<comment type="caution">
    <text evidence="4">The sequence shown here is derived from an EMBL/GenBank/DDBJ whole genome shotgun (WGS) entry which is preliminary data.</text>
</comment>
<dbReference type="InterPro" id="IPR036291">
    <property type="entry name" value="NAD(P)-bd_dom_sf"/>
</dbReference>
<evidence type="ECO:0000256" key="3">
    <source>
        <dbReference type="ARBA" id="ARBA00023027"/>
    </source>
</evidence>
<dbReference type="PRINTS" id="PR00081">
    <property type="entry name" value="GDHRDH"/>
</dbReference>
<evidence type="ECO:0000256" key="2">
    <source>
        <dbReference type="ARBA" id="ARBA00023002"/>
    </source>
</evidence>
<dbReference type="CDD" id="cd05233">
    <property type="entry name" value="SDR_c"/>
    <property type="match status" value="1"/>
</dbReference>
<accession>A0A371PAH8</accession>
<dbReference type="InterPro" id="IPR020904">
    <property type="entry name" value="Sc_DH/Rdtase_CS"/>
</dbReference>
<dbReference type="Gene3D" id="3.40.50.720">
    <property type="entry name" value="NAD(P)-binding Rossmann-like Domain"/>
    <property type="match status" value="1"/>
</dbReference>
<evidence type="ECO:0000313" key="5">
    <source>
        <dbReference type="Proteomes" id="UP000265581"/>
    </source>
</evidence>
<protein>
    <submittedName>
        <fullName evidence="4">NAD(P)-dependent oxidoreductase</fullName>
    </submittedName>
</protein>
<dbReference type="PANTHER" id="PTHR24321">
    <property type="entry name" value="DEHYDROGENASES, SHORT CHAIN"/>
    <property type="match status" value="1"/>
</dbReference>
<dbReference type="RefSeq" id="WP_119703025.1">
    <property type="nucleotide sequence ID" value="NZ_JBHSOI010000001.1"/>
</dbReference>
<keyword evidence="3" id="KW-0520">NAD</keyword>
<dbReference type="PROSITE" id="PS00061">
    <property type="entry name" value="ADH_SHORT"/>
    <property type="match status" value="1"/>
</dbReference>
<dbReference type="PANTHER" id="PTHR24321:SF8">
    <property type="entry name" value="ESTRADIOL 17-BETA-DEHYDROGENASE 8-RELATED"/>
    <property type="match status" value="1"/>
</dbReference>
<gene>
    <name evidence="4" type="ORF">DX116_04760</name>
</gene>
<dbReference type="NCBIfam" id="NF009467">
    <property type="entry name" value="PRK12826.1-3"/>
    <property type="match status" value="1"/>
</dbReference>
<dbReference type="OrthoDB" id="3206777at2"/>
<name>A0A371PAH8_9ACTN</name>
<dbReference type="Pfam" id="PF13561">
    <property type="entry name" value="adh_short_C2"/>
    <property type="match status" value="1"/>
</dbReference>
<dbReference type="InterPro" id="IPR023985">
    <property type="entry name" value="SDR_subfam_1"/>
</dbReference>
<reference evidence="4 5" key="1">
    <citation type="submission" date="2018-08" db="EMBL/GenBank/DDBJ databases">
        <title>Aeromicrobium sp. M2KJ-4, whole genome shotgun sequence.</title>
        <authorList>
            <person name="Tuo L."/>
        </authorList>
    </citation>
    <scope>NUCLEOTIDE SEQUENCE [LARGE SCALE GENOMIC DNA]</scope>
    <source>
        <strain evidence="4 5">M2KJ-4</strain>
    </source>
</reference>